<reference evidence="1 2" key="1">
    <citation type="submission" date="2018-06" db="EMBL/GenBank/DDBJ databases">
        <authorList>
            <consortium name="Pathogen Informatics"/>
            <person name="Doyle S."/>
        </authorList>
    </citation>
    <scope>NUCLEOTIDE SEQUENCE [LARGE SCALE GENOMIC DNA]</scope>
    <source>
        <strain evidence="1 2">NCTC7878</strain>
    </source>
</reference>
<organism evidence="1 2">
    <name type="scientific">Staphylococcus aureus</name>
    <dbReference type="NCBI Taxonomy" id="1280"/>
    <lineage>
        <taxon>Bacteria</taxon>
        <taxon>Bacillati</taxon>
        <taxon>Bacillota</taxon>
        <taxon>Bacilli</taxon>
        <taxon>Bacillales</taxon>
        <taxon>Staphylococcaceae</taxon>
        <taxon>Staphylococcus</taxon>
    </lineage>
</organism>
<gene>
    <name evidence="1" type="ORF">NCTC7878_00712</name>
</gene>
<evidence type="ECO:0000313" key="1">
    <source>
        <dbReference type="EMBL" id="SPZ97320.1"/>
    </source>
</evidence>
<protein>
    <submittedName>
        <fullName evidence="1">Transposase</fullName>
    </submittedName>
</protein>
<dbReference type="EMBL" id="UAUX01000004">
    <property type="protein sequence ID" value="SPZ97320.1"/>
    <property type="molecule type" value="Genomic_DNA"/>
</dbReference>
<evidence type="ECO:0000313" key="2">
    <source>
        <dbReference type="Proteomes" id="UP000249913"/>
    </source>
</evidence>
<dbReference type="PANTHER" id="PTHR33408">
    <property type="entry name" value="TRANSPOSASE"/>
    <property type="match status" value="1"/>
</dbReference>
<accession>A0A2X2M608</accession>
<name>A0A2X2M608_STAAU</name>
<proteinExistence type="predicted"/>
<sequence length="93" mass="10978">MWLAQDQTPSYKTINRFRVNPNTDALIESLFIQFHSQCLKQNLIDDKSIFIDGTKVEASANRYTFVWKKSIQNYESKLNENSKALYRDLVEEK</sequence>
<dbReference type="AlphaFoldDB" id="A0A2X2M608"/>
<dbReference type="PANTHER" id="PTHR33408:SF2">
    <property type="entry name" value="TRANSPOSASE DDE DOMAIN-CONTAINING PROTEIN"/>
    <property type="match status" value="1"/>
</dbReference>
<dbReference type="Proteomes" id="UP000249913">
    <property type="component" value="Unassembled WGS sequence"/>
</dbReference>